<keyword evidence="2" id="KW-0964">Secreted</keyword>
<name>A0A975MR18_9GAMM</name>
<evidence type="ECO:0000256" key="1">
    <source>
        <dbReference type="ARBA" id="ARBA00004613"/>
    </source>
</evidence>
<dbReference type="InterPro" id="IPR018511">
    <property type="entry name" value="Hemolysin-typ_Ca-bd_CS"/>
</dbReference>
<dbReference type="InterPro" id="IPR001343">
    <property type="entry name" value="Hemolysn_Ca-bd"/>
</dbReference>
<protein>
    <submittedName>
        <fullName evidence="4">Calcium-binding protein</fullName>
    </submittedName>
</protein>
<evidence type="ECO:0000313" key="4">
    <source>
        <dbReference type="EMBL" id="QWF71919.1"/>
    </source>
</evidence>
<reference evidence="4" key="1">
    <citation type="submission" date="2021-04" db="EMBL/GenBank/DDBJ databases">
        <title>Draft genome sequence data of methanotrophic Methylovulum sp. strain S1L and Methylomonas sp. strain S2AM isolated from boreal lake water columns.</title>
        <authorList>
            <person name="Rissanen A.J."/>
            <person name="Mangayil R."/>
            <person name="Svenning M.M."/>
            <person name="Khanongnuch R."/>
        </authorList>
    </citation>
    <scope>NUCLEOTIDE SEQUENCE</scope>
    <source>
        <strain evidence="4">S2AM</strain>
    </source>
</reference>
<dbReference type="AlphaFoldDB" id="A0A975MR18"/>
<comment type="subcellular location">
    <subcellularLocation>
        <location evidence="1">Secreted</location>
    </subcellularLocation>
</comment>
<dbReference type="Gene3D" id="2.150.10.10">
    <property type="entry name" value="Serralysin-like metalloprotease, C-terminal"/>
    <property type="match status" value="4"/>
</dbReference>
<evidence type="ECO:0000256" key="3">
    <source>
        <dbReference type="ARBA" id="ARBA00022837"/>
    </source>
</evidence>
<dbReference type="PANTHER" id="PTHR38340:SF1">
    <property type="entry name" value="S-LAYER PROTEIN"/>
    <property type="match status" value="1"/>
</dbReference>
<dbReference type="InterPro" id="IPR011049">
    <property type="entry name" value="Serralysin-like_metalloprot_C"/>
</dbReference>
<dbReference type="GO" id="GO:0005576">
    <property type="term" value="C:extracellular region"/>
    <property type="evidence" value="ECO:0007669"/>
    <property type="project" value="UniProtKB-SubCell"/>
</dbReference>
<dbReference type="GO" id="GO:0005509">
    <property type="term" value="F:calcium ion binding"/>
    <property type="evidence" value="ECO:0007669"/>
    <property type="project" value="InterPro"/>
</dbReference>
<dbReference type="RefSeq" id="WP_215583758.1">
    <property type="nucleotide sequence ID" value="NZ_CP073754.1"/>
</dbReference>
<gene>
    <name evidence="4" type="ORF">KEF85_05530</name>
</gene>
<dbReference type="InterPro" id="IPR050557">
    <property type="entry name" value="RTX_toxin/Mannuronan_C5-epim"/>
</dbReference>
<dbReference type="EMBL" id="CP073754">
    <property type="protein sequence ID" value="QWF71919.1"/>
    <property type="molecule type" value="Genomic_DNA"/>
</dbReference>
<sequence>MANFSFFQAVDMTHLAAWSGTETAASSTTISLQDNLGDSATYYGSFHYSGQKLSGGYITGMDDYQNNSLYFKVNNVHLAVLNAFRLLNSGNAQKLLNQTLTGNDNITGSTGDDILQGGKGNNTLTGGGGNDTFLVSSGTTTITDLGLGADVLQVAKGAKAIANLQAAWTATAASHNAGHATLNSNGYALDLAAAGGSQGYQINNSGAATTLQGSAFADTLTSFAVNDSLTGGLGKDTFIIKALNNQITDLGLGADKLQVTAGASVFAQLAAAWTATSATHNDGAATLSSPGFAVNLAAASGKLGYIISNTGAATSLIGSASADTLQSGLGSDTLTGGKGNDTFIINGSQVTIKDLGKGADVLQVQAGASVSANLAAAWTATAATHNDGNATLLTHAKALNLSAVTSGNGFELINTGKATSLTGSNFNDTLIGGSGNDILNGGQGQDVLTGGGGKNVFVFTTLNCTETITDFVTGKDHLKFSAAEYSGLNSHHSKLSDAQFYAAPDAVTAGNAEIRFVYNTNTGDLYYTPQGNAGSAQEIAVLGIATHPVLQYTDIQISH</sequence>
<dbReference type="Proteomes" id="UP000676649">
    <property type="component" value="Chromosome"/>
</dbReference>
<dbReference type="PANTHER" id="PTHR38340">
    <property type="entry name" value="S-LAYER PROTEIN"/>
    <property type="match status" value="1"/>
</dbReference>
<evidence type="ECO:0000313" key="5">
    <source>
        <dbReference type="Proteomes" id="UP000676649"/>
    </source>
</evidence>
<organism evidence="4 5">
    <name type="scientific">Methylomonas paludis</name>
    <dbReference type="NCBI Taxonomy" id="1173101"/>
    <lineage>
        <taxon>Bacteria</taxon>
        <taxon>Pseudomonadati</taxon>
        <taxon>Pseudomonadota</taxon>
        <taxon>Gammaproteobacteria</taxon>
        <taxon>Methylococcales</taxon>
        <taxon>Methylococcaceae</taxon>
        <taxon>Methylomonas</taxon>
    </lineage>
</organism>
<accession>A0A975MR18</accession>
<proteinExistence type="predicted"/>
<dbReference type="PRINTS" id="PR00313">
    <property type="entry name" value="CABNDNGRPT"/>
</dbReference>
<dbReference type="KEGG" id="mpad:KEF85_05530"/>
<evidence type="ECO:0000256" key="2">
    <source>
        <dbReference type="ARBA" id="ARBA00022525"/>
    </source>
</evidence>
<keyword evidence="3" id="KW-0106">Calcium</keyword>
<keyword evidence="5" id="KW-1185">Reference proteome</keyword>
<dbReference type="Pfam" id="PF00353">
    <property type="entry name" value="HemolysinCabind"/>
    <property type="match status" value="4"/>
</dbReference>
<dbReference type="SUPFAM" id="SSF51120">
    <property type="entry name" value="beta-Roll"/>
    <property type="match status" value="4"/>
</dbReference>
<dbReference type="PROSITE" id="PS00330">
    <property type="entry name" value="HEMOLYSIN_CALCIUM"/>
    <property type="match status" value="1"/>
</dbReference>